<dbReference type="EMBL" id="JAGINU010000001">
    <property type="protein sequence ID" value="MBP2364606.1"/>
    <property type="molecule type" value="Genomic_DNA"/>
</dbReference>
<dbReference type="Gene3D" id="3.40.50.150">
    <property type="entry name" value="Vaccinia Virus protein VP39"/>
    <property type="match status" value="1"/>
</dbReference>
<dbReference type="InterPro" id="IPR041698">
    <property type="entry name" value="Methyltransf_25"/>
</dbReference>
<dbReference type="InterPro" id="IPR029063">
    <property type="entry name" value="SAM-dependent_MTases_sf"/>
</dbReference>
<evidence type="ECO:0000313" key="4">
    <source>
        <dbReference type="Proteomes" id="UP001519295"/>
    </source>
</evidence>
<dbReference type="PANTHER" id="PTHR42912">
    <property type="entry name" value="METHYLTRANSFERASE"/>
    <property type="match status" value="1"/>
</dbReference>
<dbReference type="SUPFAM" id="SSF53335">
    <property type="entry name" value="S-adenosyl-L-methionine-dependent methyltransferases"/>
    <property type="match status" value="1"/>
</dbReference>
<dbReference type="InterPro" id="IPR050508">
    <property type="entry name" value="Methyltransf_Superfamily"/>
</dbReference>
<evidence type="ECO:0000313" key="3">
    <source>
        <dbReference type="EMBL" id="MBP2364606.1"/>
    </source>
</evidence>
<dbReference type="RefSeq" id="WP_210036437.1">
    <property type="nucleotide sequence ID" value="NZ_JAGINU010000001.1"/>
</dbReference>
<proteinExistence type="predicted"/>
<evidence type="ECO:0000259" key="2">
    <source>
        <dbReference type="Pfam" id="PF13649"/>
    </source>
</evidence>
<keyword evidence="3" id="KW-0830">Ubiquinone</keyword>
<sequence length="237" mass="24698">MSTDYLPALVNPRFLPGYDGFARLMGTTAIYWPLVAQAGIQPGSTVLEIGCGTGNVILRAKQAVPTATVIGLDPDPDALALARRKAAAEGLPLQLDHGYAAELPYADGSVDRVLSSLMLHHLPADEQVVALRETHRVLAPGGSLHLVDLDADPRVSGPMAPLNKVLSALLRHGAPGEGQGQGHGHGQGDGHGHGHGHGHGAARPVPDLLAEAGFGASSIVGHRRTRMGAVTYHRAER</sequence>
<feature type="region of interest" description="Disordered" evidence="1">
    <location>
        <begin position="172"/>
        <end position="204"/>
    </location>
</feature>
<organism evidence="3 4">
    <name type="scientific">Pseudonocardia parietis</name>
    <dbReference type="NCBI Taxonomy" id="570936"/>
    <lineage>
        <taxon>Bacteria</taxon>
        <taxon>Bacillati</taxon>
        <taxon>Actinomycetota</taxon>
        <taxon>Actinomycetes</taxon>
        <taxon>Pseudonocardiales</taxon>
        <taxon>Pseudonocardiaceae</taxon>
        <taxon>Pseudonocardia</taxon>
    </lineage>
</organism>
<dbReference type="CDD" id="cd02440">
    <property type="entry name" value="AdoMet_MTases"/>
    <property type="match status" value="1"/>
</dbReference>
<evidence type="ECO:0000256" key="1">
    <source>
        <dbReference type="SAM" id="MobiDB-lite"/>
    </source>
</evidence>
<dbReference type="Pfam" id="PF13649">
    <property type="entry name" value="Methyltransf_25"/>
    <property type="match status" value="1"/>
</dbReference>
<comment type="caution">
    <text evidence="3">The sequence shown here is derived from an EMBL/GenBank/DDBJ whole genome shotgun (WGS) entry which is preliminary data.</text>
</comment>
<accession>A0ABS4VL13</accession>
<keyword evidence="4" id="KW-1185">Reference proteome</keyword>
<feature type="domain" description="Methyltransferase" evidence="2">
    <location>
        <begin position="46"/>
        <end position="142"/>
    </location>
</feature>
<protein>
    <submittedName>
        <fullName evidence="3">Ubiquinone/menaquinone biosynthesis C-methylase UbiE</fullName>
    </submittedName>
</protein>
<feature type="compositionally biased region" description="Gly residues" evidence="1">
    <location>
        <begin position="175"/>
        <end position="185"/>
    </location>
</feature>
<dbReference type="Proteomes" id="UP001519295">
    <property type="component" value="Unassembled WGS sequence"/>
</dbReference>
<name>A0ABS4VL13_9PSEU</name>
<gene>
    <name evidence="3" type="ORF">JOF36_000302</name>
</gene>
<reference evidence="3 4" key="1">
    <citation type="submission" date="2021-03" db="EMBL/GenBank/DDBJ databases">
        <title>Sequencing the genomes of 1000 actinobacteria strains.</title>
        <authorList>
            <person name="Klenk H.-P."/>
        </authorList>
    </citation>
    <scope>NUCLEOTIDE SEQUENCE [LARGE SCALE GENOMIC DNA]</scope>
    <source>
        <strain evidence="3 4">DSM 45256</strain>
    </source>
</reference>